<feature type="compositionally biased region" description="Basic and acidic residues" evidence="1">
    <location>
        <begin position="1"/>
        <end position="13"/>
    </location>
</feature>
<organism evidence="2 3">
    <name type="scientific">Romanomermis culicivorax</name>
    <name type="common">Nematode worm</name>
    <dbReference type="NCBI Taxonomy" id="13658"/>
    <lineage>
        <taxon>Eukaryota</taxon>
        <taxon>Metazoa</taxon>
        <taxon>Ecdysozoa</taxon>
        <taxon>Nematoda</taxon>
        <taxon>Enoplea</taxon>
        <taxon>Dorylaimia</taxon>
        <taxon>Mermithida</taxon>
        <taxon>Mermithoidea</taxon>
        <taxon>Mermithidae</taxon>
        <taxon>Romanomermis</taxon>
    </lineage>
</organism>
<dbReference type="Proteomes" id="UP000887565">
    <property type="component" value="Unplaced"/>
</dbReference>
<evidence type="ECO:0000313" key="3">
    <source>
        <dbReference type="WBParaSite" id="nRc.2.0.1.t29022-RA"/>
    </source>
</evidence>
<sequence length="82" mass="9089">MGKECCTRSEAKPRSSSSAHPLLSAEEYKLYVALCVPAGDNLPQLNCSKNEDKLAVDDFTTNLYNAHLDKNSQTKQKSKLSR</sequence>
<evidence type="ECO:0000313" key="2">
    <source>
        <dbReference type="Proteomes" id="UP000887565"/>
    </source>
</evidence>
<evidence type="ECO:0000256" key="1">
    <source>
        <dbReference type="SAM" id="MobiDB-lite"/>
    </source>
</evidence>
<protein>
    <submittedName>
        <fullName evidence="3">Uncharacterized protein</fullName>
    </submittedName>
</protein>
<feature type="region of interest" description="Disordered" evidence="1">
    <location>
        <begin position="1"/>
        <end position="20"/>
    </location>
</feature>
<dbReference type="AlphaFoldDB" id="A0A915JT66"/>
<accession>A0A915JT66</accession>
<proteinExistence type="predicted"/>
<dbReference type="WBParaSite" id="nRc.2.0.1.t29022-RA">
    <property type="protein sequence ID" value="nRc.2.0.1.t29022-RA"/>
    <property type="gene ID" value="nRc.2.0.1.g29022"/>
</dbReference>
<keyword evidence="2" id="KW-1185">Reference proteome</keyword>
<name>A0A915JT66_ROMCU</name>
<reference evidence="3" key="1">
    <citation type="submission" date="2022-11" db="UniProtKB">
        <authorList>
            <consortium name="WormBaseParasite"/>
        </authorList>
    </citation>
    <scope>IDENTIFICATION</scope>
</reference>